<reference evidence="2 3" key="1">
    <citation type="submission" date="2017-03" db="EMBL/GenBank/DDBJ databases">
        <authorList>
            <person name="Afonso C.L."/>
            <person name="Miller P.J."/>
            <person name="Scott M.A."/>
            <person name="Spackman E."/>
            <person name="Goraichik I."/>
            <person name="Dimitrov K.M."/>
            <person name="Suarez D.L."/>
            <person name="Swayne D.E."/>
        </authorList>
    </citation>
    <scope>NUCLEOTIDE SEQUENCE [LARGE SCALE GENOMIC DNA]</scope>
    <source>
        <strain evidence="2 3">ATCC 9172</strain>
    </source>
</reference>
<keyword evidence="1" id="KW-1133">Transmembrane helix</keyword>
<feature type="transmembrane region" description="Helical" evidence="1">
    <location>
        <begin position="162"/>
        <end position="183"/>
    </location>
</feature>
<evidence type="ECO:0000313" key="3">
    <source>
        <dbReference type="Proteomes" id="UP000234641"/>
    </source>
</evidence>
<feature type="transmembrane region" description="Helical" evidence="1">
    <location>
        <begin position="124"/>
        <end position="150"/>
    </location>
</feature>
<feature type="transmembrane region" description="Helical" evidence="1">
    <location>
        <begin position="58"/>
        <end position="80"/>
    </location>
</feature>
<feature type="transmembrane region" description="Helical" evidence="1">
    <location>
        <begin position="203"/>
        <end position="224"/>
    </location>
</feature>
<keyword evidence="1" id="KW-0472">Membrane</keyword>
<gene>
    <name evidence="2" type="ORF">BLIN9172_02788</name>
</gene>
<organism evidence="2 3">
    <name type="scientific">Brevibacterium linens ATCC 9172</name>
    <dbReference type="NCBI Taxonomy" id="1255617"/>
    <lineage>
        <taxon>Bacteria</taxon>
        <taxon>Bacillati</taxon>
        <taxon>Actinomycetota</taxon>
        <taxon>Actinomycetes</taxon>
        <taxon>Micrococcales</taxon>
        <taxon>Brevibacteriaceae</taxon>
        <taxon>Brevibacterium</taxon>
    </lineage>
</organism>
<evidence type="ECO:0008006" key="4">
    <source>
        <dbReference type="Google" id="ProtNLM"/>
    </source>
</evidence>
<dbReference type="RefSeq" id="WP_101555590.1">
    <property type="nucleotide sequence ID" value="NZ_FXYY01000021.1"/>
</dbReference>
<dbReference type="Proteomes" id="UP000234641">
    <property type="component" value="Unassembled WGS sequence"/>
</dbReference>
<dbReference type="EMBL" id="FXYY01000021">
    <property type="protein sequence ID" value="SMX94516.1"/>
    <property type="molecule type" value="Genomic_DNA"/>
</dbReference>
<proteinExistence type="predicted"/>
<evidence type="ECO:0000313" key="2">
    <source>
        <dbReference type="EMBL" id="SMX94516.1"/>
    </source>
</evidence>
<protein>
    <recommendedName>
        <fullName evidence="4">DUF2975 domain-containing protein</fullName>
    </recommendedName>
</protein>
<dbReference type="AlphaFoldDB" id="A0A2H1K497"/>
<name>A0A2H1K497_BRELN</name>
<keyword evidence="1" id="KW-0812">Transmembrane</keyword>
<dbReference type="Pfam" id="PF11188">
    <property type="entry name" value="DUF2975"/>
    <property type="match status" value="1"/>
</dbReference>
<accession>A0A2H1K497</accession>
<dbReference type="InterPro" id="IPR021354">
    <property type="entry name" value="DUF2975"/>
</dbReference>
<sequence>MLFIDISINDKSLDAAKVGGKLACFSPRREGVVMSPTEEQKPDDEPQKRKAFGTGYELWIGLAVGFYVIYAITDLVARIAHSEVAVMVNFSDDEASSIEAGSGTASLTGVTEIVVPTADASAGAVVLVTIAEIAVILTVLAAAVSLVPVIRDIAAGTPFTPRAARAFVAFEWVVAIGWIVYFVTMGLGSNWISADIGIADGVGPGVTVVRAFFVLGVVGGAELLRRCFRSGREAQEELEGLV</sequence>
<evidence type="ECO:0000256" key="1">
    <source>
        <dbReference type="SAM" id="Phobius"/>
    </source>
</evidence>